<dbReference type="GO" id="GO:0006457">
    <property type="term" value="P:protein folding"/>
    <property type="evidence" value="ECO:0007669"/>
    <property type="project" value="TreeGrafter"/>
</dbReference>
<dbReference type="GO" id="GO:0003756">
    <property type="term" value="F:protein disulfide isomerase activity"/>
    <property type="evidence" value="ECO:0007669"/>
    <property type="project" value="TreeGrafter"/>
</dbReference>
<evidence type="ECO:0000256" key="4">
    <source>
        <dbReference type="SAM" id="Phobius"/>
    </source>
</evidence>
<dbReference type="HOGENOM" id="CLU_311328_0_0_1"/>
<dbReference type="CDD" id="cd02961">
    <property type="entry name" value="PDI_a_family"/>
    <property type="match status" value="1"/>
</dbReference>
<dbReference type="EMBL" id="AP006493">
    <property type="protein sequence ID" value="BAM80415.1"/>
    <property type="molecule type" value="Genomic_DNA"/>
</dbReference>
<feature type="domain" description="Thioredoxin" evidence="6">
    <location>
        <begin position="23"/>
        <end position="147"/>
    </location>
</feature>
<dbReference type="PANTHER" id="PTHR45672:SF11">
    <property type="entry name" value="PROTEIN DISULFIDE-ISOMERASE C17H9.14C"/>
    <property type="match status" value="1"/>
</dbReference>
<keyword evidence="5" id="KW-0732">Signal</keyword>
<keyword evidence="8" id="KW-1185">Reference proteome</keyword>
<organism evidence="7 8">
    <name type="scientific">Cyanidioschyzon merolae (strain NIES-3377 / 10D)</name>
    <name type="common">Unicellular red alga</name>
    <dbReference type="NCBI Taxonomy" id="280699"/>
    <lineage>
        <taxon>Eukaryota</taxon>
        <taxon>Rhodophyta</taxon>
        <taxon>Bangiophyceae</taxon>
        <taxon>Cyanidiales</taxon>
        <taxon>Cyanidiaceae</taxon>
        <taxon>Cyanidioschyzon</taxon>
    </lineage>
</organism>
<dbReference type="SUPFAM" id="SSF52833">
    <property type="entry name" value="Thioredoxin-like"/>
    <property type="match status" value="3"/>
</dbReference>
<dbReference type="GO" id="GO:0005783">
    <property type="term" value="C:endoplasmic reticulum"/>
    <property type="evidence" value="ECO:0007669"/>
    <property type="project" value="TreeGrafter"/>
</dbReference>
<dbReference type="Gramene" id="CMK015CT">
    <property type="protein sequence ID" value="CMK015CT"/>
    <property type="gene ID" value="CMK015C"/>
</dbReference>
<dbReference type="AlphaFoldDB" id="M1V5C2"/>
<dbReference type="InterPro" id="IPR013766">
    <property type="entry name" value="Thioredoxin_domain"/>
</dbReference>
<dbReference type="GeneID" id="16994371"/>
<feature type="domain" description="Thioredoxin" evidence="6">
    <location>
        <begin position="609"/>
        <end position="731"/>
    </location>
</feature>
<evidence type="ECO:0000256" key="5">
    <source>
        <dbReference type="SAM" id="SignalP"/>
    </source>
</evidence>
<name>M1V5C2_CYAM1</name>
<dbReference type="OrthoDB" id="510at2759"/>
<feature type="signal peptide" evidence="5">
    <location>
        <begin position="1"/>
        <end position="25"/>
    </location>
</feature>
<dbReference type="RefSeq" id="XP_005536451.1">
    <property type="nucleotide sequence ID" value="XM_005536394.1"/>
</dbReference>
<keyword evidence="4" id="KW-0812">Transmembrane</keyword>
<proteinExistence type="inferred from homology"/>
<dbReference type="eggNOG" id="KOG0191">
    <property type="taxonomic scope" value="Eukaryota"/>
</dbReference>
<dbReference type="InterPro" id="IPR051063">
    <property type="entry name" value="PDI"/>
</dbReference>
<dbReference type="Gene3D" id="3.40.30.10">
    <property type="entry name" value="Glutaredoxin"/>
    <property type="match status" value="3"/>
</dbReference>
<accession>M1V5C2</accession>
<dbReference type="InterPro" id="IPR036249">
    <property type="entry name" value="Thioredoxin-like_sf"/>
</dbReference>
<evidence type="ECO:0000256" key="1">
    <source>
        <dbReference type="ARBA" id="ARBA00003318"/>
    </source>
</evidence>
<dbReference type="InterPro" id="IPR017937">
    <property type="entry name" value="Thioredoxin_CS"/>
</dbReference>
<dbReference type="STRING" id="280699.M1V5C2"/>
<evidence type="ECO:0000313" key="7">
    <source>
        <dbReference type="EMBL" id="BAM80415.1"/>
    </source>
</evidence>
<protein>
    <submittedName>
        <fullName evidence="7">Similar to protein disulfide isomerase</fullName>
    </submittedName>
</protein>
<dbReference type="Pfam" id="PF00085">
    <property type="entry name" value="Thioredoxin"/>
    <property type="match status" value="3"/>
</dbReference>
<comment type="function">
    <text evidence="1">Participates in various redox reactions through the reversible oxidation of its active center dithiol to a disulfide and catalyzes dithiol-disulfide exchange reactions.</text>
</comment>
<evidence type="ECO:0000259" key="6">
    <source>
        <dbReference type="PROSITE" id="PS51352"/>
    </source>
</evidence>
<evidence type="ECO:0000256" key="3">
    <source>
        <dbReference type="SAM" id="Coils"/>
    </source>
</evidence>
<feature type="domain" description="Thioredoxin" evidence="6">
    <location>
        <begin position="733"/>
        <end position="886"/>
    </location>
</feature>
<dbReference type="KEGG" id="cme:CYME_CMK015C"/>
<feature type="coiled-coil region" evidence="3">
    <location>
        <begin position="435"/>
        <end position="466"/>
    </location>
</feature>
<sequence length="944" mass="105329">MSRGGHWRQPAIGLCLWLVIGVVLSGQTTRALFLPDLSPTGFRNYIENRGNDTIAAVKVYAPWCHHCQDMEDDWNILGNIFADLSNVVIASINGDKHVKLRESLGVTGYPTIFLYDKGAEKPRDWKYARNWGLLAMEMKRMAQEAGGSTASEVESVAIPQSPTLLTEYRARYARVTKQSPIIKLDEKSLTAVAFDRSRDVVLAVTKQGAPQMSSFMKAFAEAGTSFVVAGHSPNEIVFAEVDAATYNQIQEKEKLPPLKSAPAVLFLPQGPDKRTKIDTLVSDAGAASKMTAAALIDLVNAKAGTEITVGGALHPQAGRIPQLDSIIAACFNDAAFRAKYPSYDEARRANFSGVSDLIKQTDQKLEDKVYELSGDGTLSAVQGNFYLKTFEKFVDPTSEGLKEIVQMIGRYEHTLEEAPLKKSMQASHLREFARMRNLMRIFEEHSEELRQEVEKLTRRVKSLVADSVTIDILDDKFRGDDETRERFAERVRTLSEARAEALAAASRGQPYRAREAVVAQAVAGIRDKHVWVVPKGSIIPNEVVFKVAEQKLPDLVVVLGPAAQEQAPQKPAFYSKHDKMSSGPNAAPAEPLEYTENATDLATVTRYLERAMLPPPPSSVVELTDKTFAKVALDKGKTVMVAFVASWCGHCKRLKPEYEKAAAIIGRRGLDPDRVVMAMIDADKYDRIRDEYAIQGFPTIKLFHASDNLVEDYQGGRSAAELLSYLESKAQEDASGKRLQTVDDESKGGRKFVQELTPETLDALLEQPDKAVLLMLYAPWCGACQRLKASYEKLAEYFASRREDVVIARLDADKHASEVEQRIKIEHYPTFRFWRKGGPEKRAMDESLDELRYDVDLVALRHFVEEHAGTPKPVPLGRRIFRRLLTSASDLLGYLSHRMPFQVTTPWYLAMLSLSTVFLVYGLIRVLPTRARKRALHTSTKKTE</sequence>
<feature type="transmembrane region" description="Helical" evidence="4">
    <location>
        <begin position="907"/>
        <end position="927"/>
    </location>
</feature>
<evidence type="ECO:0000256" key="2">
    <source>
        <dbReference type="ARBA" id="ARBA00006347"/>
    </source>
</evidence>
<reference evidence="7 8" key="1">
    <citation type="journal article" date="2004" name="Nature">
        <title>Genome sequence of the ultrasmall unicellular red alga Cyanidioschyzon merolae 10D.</title>
        <authorList>
            <person name="Matsuzaki M."/>
            <person name="Misumi O."/>
            <person name="Shin-i T."/>
            <person name="Maruyama S."/>
            <person name="Takahara M."/>
            <person name="Miyagishima S."/>
            <person name="Mori T."/>
            <person name="Nishida K."/>
            <person name="Yagisawa F."/>
            <person name="Nishida K."/>
            <person name="Yoshida Y."/>
            <person name="Nishimura Y."/>
            <person name="Nakao S."/>
            <person name="Kobayashi T."/>
            <person name="Momoyama Y."/>
            <person name="Higashiyama T."/>
            <person name="Minoda A."/>
            <person name="Sano M."/>
            <person name="Nomoto H."/>
            <person name="Oishi K."/>
            <person name="Hayashi H."/>
            <person name="Ohta F."/>
            <person name="Nishizaka S."/>
            <person name="Haga S."/>
            <person name="Miura S."/>
            <person name="Morishita T."/>
            <person name="Kabeya Y."/>
            <person name="Terasawa K."/>
            <person name="Suzuki Y."/>
            <person name="Ishii Y."/>
            <person name="Asakawa S."/>
            <person name="Takano H."/>
            <person name="Ohta N."/>
            <person name="Kuroiwa H."/>
            <person name="Tanaka K."/>
            <person name="Shimizu N."/>
            <person name="Sugano S."/>
            <person name="Sato N."/>
            <person name="Nozaki H."/>
            <person name="Ogasawara N."/>
            <person name="Kohara Y."/>
            <person name="Kuroiwa T."/>
        </authorList>
    </citation>
    <scope>NUCLEOTIDE SEQUENCE [LARGE SCALE GENOMIC DNA]</scope>
    <source>
        <strain evidence="7 8">10D</strain>
    </source>
</reference>
<dbReference type="PANTHER" id="PTHR45672">
    <property type="entry name" value="PROTEIN DISULFIDE-ISOMERASE C17H9.14C-RELATED"/>
    <property type="match status" value="1"/>
</dbReference>
<dbReference type="Proteomes" id="UP000007014">
    <property type="component" value="Chromosome 11"/>
</dbReference>
<keyword evidence="3" id="KW-0175">Coiled coil</keyword>
<dbReference type="PROSITE" id="PS00194">
    <property type="entry name" value="THIOREDOXIN_1"/>
    <property type="match status" value="1"/>
</dbReference>
<keyword evidence="4" id="KW-0472">Membrane</keyword>
<comment type="similarity">
    <text evidence="2">Belongs to the protein disulfide isomerase family.</text>
</comment>
<feature type="chain" id="PRO_5004017835" evidence="5">
    <location>
        <begin position="26"/>
        <end position="944"/>
    </location>
</feature>
<keyword evidence="4" id="KW-1133">Transmembrane helix</keyword>
<keyword evidence="7" id="KW-0413">Isomerase</keyword>
<dbReference type="PROSITE" id="PS51352">
    <property type="entry name" value="THIOREDOXIN_2"/>
    <property type="match status" value="3"/>
</dbReference>
<reference evidence="7 8" key="2">
    <citation type="journal article" date="2007" name="BMC Biol.">
        <title>A 100%-complete sequence reveals unusually simple genomic features in the hot-spring red alga Cyanidioschyzon merolae.</title>
        <authorList>
            <person name="Nozaki H."/>
            <person name="Takano H."/>
            <person name="Misumi O."/>
            <person name="Terasawa K."/>
            <person name="Matsuzaki M."/>
            <person name="Maruyama S."/>
            <person name="Nishida K."/>
            <person name="Yagisawa F."/>
            <person name="Yoshida Y."/>
            <person name="Fujiwara T."/>
            <person name="Takio S."/>
            <person name="Tamura K."/>
            <person name="Chung S.J."/>
            <person name="Nakamura S."/>
            <person name="Kuroiwa H."/>
            <person name="Tanaka K."/>
            <person name="Sato N."/>
            <person name="Kuroiwa T."/>
        </authorList>
    </citation>
    <scope>NUCLEOTIDE SEQUENCE [LARGE SCALE GENOMIC DNA]</scope>
    <source>
        <strain evidence="7 8">10D</strain>
    </source>
</reference>
<evidence type="ECO:0000313" key="8">
    <source>
        <dbReference type="Proteomes" id="UP000007014"/>
    </source>
</evidence>
<gene>
    <name evidence="7" type="ORF">CYME_CMK015C</name>
</gene>